<proteinExistence type="predicted"/>
<dbReference type="PANTHER" id="PTHR38790">
    <property type="entry name" value="2EXR DOMAIN-CONTAINING PROTEIN-RELATED"/>
    <property type="match status" value="1"/>
</dbReference>
<accession>A0A6A6HFR9</accession>
<dbReference type="AlphaFoldDB" id="A0A6A6HFR9"/>
<evidence type="ECO:0000313" key="2">
    <source>
        <dbReference type="EMBL" id="KAF2236964.1"/>
    </source>
</evidence>
<keyword evidence="3" id="KW-1185">Reference proteome</keyword>
<dbReference type="OrthoDB" id="5397846at2759"/>
<dbReference type="PANTHER" id="PTHR38790:SF4">
    <property type="entry name" value="2EXR DOMAIN-CONTAINING PROTEIN"/>
    <property type="match status" value="1"/>
</dbReference>
<organism evidence="2 3">
    <name type="scientific">Viridothelium virens</name>
    <name type="common">Speckled blister lichen</name>
    <name type="synonym">Trypethelium virens</name>
    <dbReference type="NCBI Taxonomy" id="1048519"/>
    <lineage>
        <taxon>Eukaryota</taxon>
        <taxon>Fungi</taxon>
        <taxon>Dikarya</taxon>
        <taxon>Ascomycota</taxon>
        <taxon>Pezizomycotina</taxon>
        <taxon>Dothideomycetes</taxon>
        <taxon>Dothideomycetes incertae sedis</taxon>
        <taxon>Trypetheliales</taxon>
        <taxon>Trypetheliaceae</taxon>
        <taxon>Viridothelium</taxon>
    </lineage>
</organism>
<dbReference type="Proteomes" id="UP000800092">
    <property type="component" value="Unassembled WGS sequence"/>
</dbReference>
<feature type="compositionally biased region" description="Basic residues" evidence="1">
    <location>
        <begin position="1"/>
        <end position="10"/>
    </location>
</feature>
<dbReference type="EMBL" id="ML991782">
    <property type="protein sequence ID" value="KAF2236964.1"/>
    <property type="molecule type" value="Genomic_DNA"/>
</dbReference>
<evidence type="ECO:0000256" key="1">
    <source>
        <dbReference type="SAM" id="MobiDB-lite"/>
    </source>
</evidence>
<sequence>MSSYPKRKRAQVSYTELDSDNGEHGPSENHVALISPSKKRPKKLVQPLPKHKIFPFMDLPRELRDEIYCELLTDSKGIYLANEMRGIRRVVKQDNREIVHEPWWKKDRRYDNRPCYTTYTIKSMERQELATHFLAVSHVIKSEAEPWLYSDNRFILEDTVALHGFVTTLTPSTRGLLRRITILGWGWTQMRKPMNFSAFSTLAEGGVNLRSLRFDCDLRCVSTSDLGRKLAKLLYRSCFLWLEAMARIRGVEDALAVLDLTVENLKETPKQLWNQQLQKGESQPPPSPEEVLQVFRRQLKQYLGVKEANGSGKGHGKV</sequence>
<evidence type="ECO:0000313" key="3">
    <source>
        <dbReference type="Proteomes" id="UP000800092"/>
    </source>
</evidence>
<name>A0A6A6HFR9_VIRVR</name>
<feature type="region of interest" description="Disordered" evidence="1">
    <location>
        <begin position="1"/>
        <end position="31"/>
    </location>
</feature>
<evidence type="ECO:0008006" key="4">
    <source>
        <dbReference type="Google" id="ProtNLM"/>
    </source>
</evidence>
<gene>
    <name evidence="2" type="ORF">EV356DRAFT_530476</name>
</gene>
<protein>
    <recommendedName>
        <fullName evidence="4">F-box domain-containing protein</fullName>
    </recommendedName>
</protein>
<reference evidence="2" key="1">
    <citation type="journal article" date="2020" name="Stud. Mycol.">
        <title>101 Dothideomycetes genomes: a test case for predicting lifestyles and emergence of pathogens.</title>
        <authorList>
            <person name="Haridas S."/>
            <person name="Albert R."/>
            <person name="Binder M."/>
            <person name="Bloem J."/>
            <person name="Labutti K."/>
            <person name="Salamov A."/>
            <person name="Andreopoulos B."/>
            <person name="Baker S."/>
            <person name="Barry K."/>
            <person name="Bills G."/>
            <person name="Bluhm B."/>
            <person name="Cannon C."/>
            <person name="Castanera R."/>
            <person name="Culley D."/>
            <person name="Daum C."/>
            <person name="Ezra D."/>
            <person name="Gonzalez J."/>
            <person name="Henrissat B."/>
            <person name="Kuo A."/>
            <person name="Liang C."/>
            <person name="Lipzen A."/>
            <person name="Lutzoni F."/>
            <person name="Magnuson J."/>
            <person name="Mondo S."/>
            <person name="Nolan M."/>
            <person name="Ohm R."/>
            <person name="Pangilinan J."/>
            <person name="Park H.-J."/>
            <person name="Ramirez L."/>
            <person name="Alfaro M."/>
            <person name="Sun H."/>
            <person name="Tritt A."/>
            <person name="Yoshinaga Y."/>
            <person name="Zwiers L.-H."/>
            <person name="Turgeon B."/>
            <person name="Goodwin S."/>
            <person name="Spatafora J."/>
            <person name="Crous P."/>
            <person name="Grigoriev I."/>
        </authorList>
    </citation>
    <scope>NUCLEOTIDE SEQUENCE</scope>
    <source>
        <strain evidence="2">Tuck. ex Michener</strain>
    </source>
</reference>